<dbReference type="SUPFAM" id="SSF53244">
    <property type="entry name" value="MurD-like peptide ligases, peptide-binding domain"/>
    <property type="match status" value="1"/>
</dbReference>
<dbReference type="InterPro" id="IPR036565">
    <property type="entry name" value="Mur-like_cat_sf"/>
</dbReference>
<evidence type="ECO:0000256" key="2">
    <source>
        <dbReference type="ARBA" id="ARBA00022741"/>
    </source>
</evidence>
<organism evidence="7 8">
    <name type="scientific">Salipaludibacillus agaradhaerens</name>
    <name type="common">Bacillus agaradhaerens</name>
    <dbReference type="NCBI Taxonomy" id="76935"/>
    <lineage>
        <taxon>Bacteria</taxon>
        <taxon>Bacillati</taxon>
        <taxon>Bacillota</taxon>
        <taxon>Bacilli</taxon>
        <taxon>Bacillales</taxon>
        <taxon>Bacillaceae</taxon>
    </lineage>
</organism>
<dbReference type="AlphaFoldDB" id="A0A9Q4AYZ5"/>
<dbReference type="EMBL" id="JABXYM010000001">
    <property type="protein sequence ID" value="MCR6095383.1"/>
    <property type="molecule type" value="Genomic_DNA"/>
</dbReference>
<dbReference type="InterPro" id="IPR036615">
    <property type="entry name" value="Mur_ligase_C_dom_sf"/>
</dbReference>
<feature type="domain" description="Mur ligase C-terminal" evidence="5">
    <location>
        <begin position="401"/>
        <end position="522"/>
    </location>
</feature>
<feature type="transmembrane region" description="Helical" evidence="4">
    <location>
        <begin position="110"/>
        <end position="132"/>
    </location>
</feature>
<keyword evidence="4" id="KW-0472">Membrane</keyword>
<dbReference type="InterPro" id="IPR004101">
    <property type="entry name" value="Mur_ligase_C"/>
</dbReference>
<dbReference type="Pfam" id="PF02875">
    <property type="entry name" value="Mur_ligase_C"/>
    <property type="match status" value="1"/>
</dbReference>
<evidence type="ECO:0000313" key="7">
    <source>
        <dbReference type="EMBL" id="MCR6095383.1"/>
    </source>
</evidence>
<keyword evidence="3" id="KW-0067">ATP-binding</keyword>
<dbReference type="GO" id="GO:0016881">
    <property type="term" value="F:acid-amino acid ligase activity"/>
    <property type="evidence" value="ECO:0007669"/>
    <property type="project" value="InterPro"/>
</dbReference>
<keyword evidence="4" id="KW-1133">Transmembrane helix</keyword>
<evidence type="ECO:0000259" key="6">
    <source>
        <dbReference type="Pfam" id="PF08245"/>
    </source>
</evidence>
<dbReference type="PANTHER" id="PTHR43024:SF1">
    <property type="entry name" value="UDP-N-ACETYLMURAMOYL-TRIPEPTIDE--D-ALANYL-D-ALANINE LIGASE"/>
    <property type="match status" value="1"/>
</dbReference>
<dbReference type="PANTHER" id="PTHR43024">
    <property type="entry name" value="UDP-N-ACETYLMURAMOYL-TRIPEPTIDE--D-ALANYL-D-ALANINE LIGASE"/>
    <property type="match status" value="1"/>
</dbReference>
<feature type="transmembrane region" description="Helical" evidence="4">
    <location>
        <begin position="138"/>
        <end position="158"/>
    </location>
</feature>
<comment type="caution">
    <text evidence="7">The sequence shown here is derived from an EMBL/GenBank/DDBJ whole genome shotgun (WGS) entry which is preliminary data.</text>
</comment>
<keyword evidence="1 7" id="KW-0436">Ligase</keyword>
<feature type="transmembrane region" description="Helical" evidence="4">
    <location>
        <begin position="59"/>
        <end position="90"/>
    </location>
</feature>
<dbReference type="SUPFAM" id="SSF53623">
    <property type="entry name" value="MurD-like peptide ligases, catalytic domain"/>
    <property type="match status" value="1"/>
</dbReference>
<evidence type="ECO:0000259" key="5">
    <source>
        <dbReference type="Pfam" id="PF02875"/>
    </source>
</evidence>
<sequence>MTIQIIFFTLLLITWILPIVLKTKRSVHMLQLNSYRNERYGKWLSQNRSKVFPSSEGLYIVPIVLALLVDSPAIVLGSGGLIFLGIYLYFRNSQQTEKKKLVYTQRVQRLLGTAYIMYGLAAAGAIIVGAYLNLLTALIILIVAAVFPYYIIMLANTINRPIEASISQGFVNDAKRLLKASPELKVIGITGSFGKTSVKHFVHAVLSSKYNVLMTPESYNTKLGVTRTINEQLKPYHDIFIAEMGAKQEGDIKEICEIVDHQYGILTAVGEQHLDTFKTLDNIKKTKHEIVETLPEDSGVAILNKDDKNIMSYTPQNPCRKVYYGVEREDVDLHASNIAFSSKGMTFTVKTAGGETESFLTRLLGKHNVYNILAALAIGLEMGLKLKDMARAVKQMDPVPHRLELKRSTGNITIIDDSFNSNPVGSKMAVDVLGRMEGYRMLITPGMIELGDKEFDINKEWARYSADKCDFIILVGKKQTLPLQEGLKEAGYPENQFYVASDLQDALRKMHEVAQANTVVLLENDLPDTFNE</sequence>
<feature type="domain" description="Mur ligase central" evidence="6">
    <location>
        <begin position="189"/>
        <end position="378"/>
    </location>
</feature>
<dbReference type="GO" id="GO:0005524">
    <property type="term" value="F:ATP binding"/>
    <property type="evidence" value="ECO:0007669"/>
    <property type="project" value="UniProtKB-KW"/>
</dbReference>
<gene>
    <name evidence="7" type="ORF">HXA33_02395</name>
</gene>
<dbReference type="InterPro" id="IPR013221">
    <property type="entry name" value="Mur_ligase_cen"/>
</dbReference>
<dbReference type="RefSeq" id="WP_257820099.1">
    <property type="nucleotide sequence ID" value="NZ_JABXYM010000001.1"/>
</dbReference>
<dbReference type="InterPro" id="IPR051046">
    <property type="entry name" value="MurCDEF_CellWall_CoF430Synth"/>
</dbReference>
<evidence type="ECO:0000313" key="8">
    <source>
        <dbReference type="Proteomes" id="UP001057753"/>
    </source>
</evidence>
<dbReference type="Gene3D" id="3.40.1190.10">
    <property type="entry name" value="Mur-like, catalytic domain"/>
    <property type="match status" value="1"/>
</dbReference>
<evidence type="ECO:0000256" key="3">
    <source>
        <dbReference type="ARBA" id="ARBA00022840"/>
    </source>
</evidence>
<accession>A0A9Q4AYZ5</accession>
<protein>
    <submittedName>
        <fullName evidence="7">UDP-N-acetylmuramoyl-tripeptide--D-alanyl-D-alanine ligase</fullName>
    </submittedName>
</protein>
<dbReference type="Gene3D" id="3.90.190.20">
    <property type="entry name" value="Mur ligase, C-terminal domain"/>
    <property type="match status" value="1"/>
</dbReference>
<dbReference type="Pfam" id="PF08245">
    <property type="entry name" value="Mur_ligase_M"/>
    <property type="match status" value="1"/>
</dbReference>
<reference evidence="7" key="1">
    <citation type="submission" date="2020-06" db="EMBL/GenBank/DDBJ databases">
        <title>Insight into the genomes of haloalkaliphilic bacilli from Kenyan soda lakes.</title>
        <authorList>
            <person name="Mwirichia R."/>
            <person name="Villamizar G.C."/>
            <person name="Poehlein A."/>
            <person name="Mugweru J."/>
            <person name="Kipnyargis A."/>
            <person name="Kiplimo D."/>
            <person name="Orwa P."/>
            <person name="Daniel R."/>
        </authorList>
    </citation>
    <scope>NUCLEOTIDE SEQUENCE</scope>
    <source>
        <strain evidence="7">B1096_S55</strain>
    </source>
</reference>
<name>A0A9Q4AYZ5_SALAG</name>
<evidence type="ECO:0000256" key="1">
    <source>
        <dbReference type="ARBA" id="ARBA00022598"/>
    </source>
</evidence>
<keyword evidence="4" id="KW-0812">Transmembrane</keyword>
<proteinExistence type="predicted"/>
<evidence type="ECO:0000256" key="4">
    <source>
        <dbReference type="SAM" id="Phobius"/>
    </source>
</evidence>
<keyword evidence="8" id="KW-1185">Reference proteome</keyword>
<keyword evidence="2" id="KW-0547">Nucleotide-binding</keyword>
<dbReference type="Proteomes" id="UP001057753">
    <property type="component" value="Unassembled WGS sequence"/>
</dbReference>